<protein>
    <submittedName>
        <fullName evidence="1">Uncharacterized protein</fullName>
    </submittedName>
</protein>
<dbReference type="PROSITE" id="PS50003">
    <property type="entry name" value="PH_DOMAIN"/>
    <property type="match status" value="1"/>
</dbReference>
<dbReference type="CDD" id="cd13317">
    <property type="entry name" value="PH_PLEKHO1_PLEKHO2"/>
    <property type="match status" value="1"/>
</dbReference>
<dbReference type="InterPro" id="IPR001849">
    <property type="entry name" value="PH_domain"/>
</dbReference>
<organism evidence="1 2">
    <name type="scientific">Cirrhinus molitorella</name>
    <name type="common">mud carp</name>
    <dbReference type="NCBI Taxonomy" id="172907"/>
    <lineage>
        <taxon>Eukaryota</taxon>
        <taxon>Metazoa</taxon>
        <taxon>Chordata</taxon>
        <taxon>Craniata</taxon>
        <taxon>Vertebrata</taxon>
        <taxon>Euteleostomi</taxon>
        <taxon>Actinopterygii</taxon>
        <taxon>Neopterygii</taxon>
        <taxon>Teleostei</taxon>
        <taxon>Ostariophysi</taxon>
        <taxon>Cypriniformes</taxon>
        <taxon>Cyprinidae</taxon>
        <taxon>Labeoninae</taxon>
        <taxon>Labeonini</taxon>
        <taxon>Cirrhinus</taxon>
    </lineage>
</organism>
<keyword evidence="2" id="KW-1185">Reference proteome</keyword>
<dbReference type="SMART" id="SM00233">
    <property type="entry name" value="PH"/>
    <property type="match status" value="1"/>
</dbReference>
<sequence length="692" mass="75662">MEDGVKEEPAKPKEVTSAEKAGWLKKSSGKFLSSYKDRYIQLNRTVIAVYENEELTTCLEKVDLDNYETCHELKSPFKKKHRLVLIRSPKSGNKVQDVKLQAQTPEEKEAWIKAISEGISKAKNKIFDEVKVDEGCSLEHVTRNRPKGNRGRRPPTRIHMKEVANVSSDGILRLDLDGEVIMPNGTHDLTTEGDKQTETSKPSVAMNNIPEEDVDEEPTPQKKVIKPPMPPSKDNKPSETQKEDASKNSEPAAQKKTPPMPPSKESKPCVSDDKASVEKKVSDSKEEVKAESTDSPEPTPSTKTTQPPTPPSKNMKPNHPVTPATVTTEEKEKKEVESEGTKVDEASNEKEAPDKLEEVESFVLSKKVMKPQVVLWDSPTIPSKEPSAEQEVQNSKKASDTTGEVAAPLESPQLNCTPLSTPESVKKSPGPPAPPKKKPFKAPAKTEDTPAQSDPVVLTHSTVSSSETVDIKLTIPEAKTEPVGDVSSEDLEEKSLDSGQHSGEESETGDHVMPSSAKLKGSSQGLDLETSEDDLEPSDSKAESLEEPSLEAPSTTPKTSVFNAHPTPSQCANKSLYFTMPLKHSSKARSASLGDLLAENAEKMESKEKEMPIKPHGSDVKDLQSKVSSEIKETGELLNAIATGQSGEMETNSDASPEILLSAAMEKLRKADQFLKEARNLKDLNNRKRLSL</sequence>
<dbReference type="Pfam" id="PF00169">
    <property type="entry name" value="PH"/>
    <property type="match status" value="1"/>
</dbReference>
<name>A0AA88Q4S3_9TELE</name>
<evidence type="ECO:0000313" key="1">
    <source>
        <dbReference type="EMBL" id="KAK2913392.1"/>
    </source>
</evidence>
<dbReference type="Gene3D" id="2.30.29.30">
    <property type="entry name" value="Pleckstrin-homology domain (PH domain)/Phosphotyrosine-binding domain (PTB)"/>
    <property type="match status" value="1"/>
</dbReference>
<dbReference type="AlphaFoldDB" id="A0AA88Q4S3"/>
<dbReference type="Proteomes" id="UP001187343">
    <property type="component" value="Unassembled WGS sequence"/>
</dbReference>
<comment type="caution">
    <text evidence="1">The sequence shown here is derived from an EMBL/GenBank/DDBJ whole genome shotgun (WGS) entry which is preliminary data.</text>
</comment>
<dbReference type="EMBL" id="JAUYZG010000002">
    <property type="protein sequence ID" value="KAK2913392.1"/>
    <property type="molecule type" value="Genomic_DNA"/>
</dbReference>
<dbReference type="PANTHER" id="PTHR15871">
    <property type="entry name" value="PH DOMAIN-CONTAINING PROTEIN"/>
    <property type="match status" value="1"/>
</dbReference>
<accession>A0AA88Q4S3</accession>
<dbReference type="InterPro" id="IPR011993">
    <property type="entry name" value="PH-like_dom_sf"/>
</dbReference>
<dbReference type="InterPro" id="IPR043448">
    <property type="entry name" value="PKHO1/2"/>
</dbReference>
<dbReference type="PANTHER" id="PTHR15871:SF2">
    <property type="entry name" value="PLECKSTRIN HOMOLOGY DOMAIN-CONTAINING FAMILY O MEMBER 2"/>
    <property type="match status" value="1"/>
</dbReference>
<gene>
    <name evidence="1" type="ORF">Q8A67_001791</name>
</gene>
<dbReference type="SUPFAM" id="SSF50729">
    <property type="entry name" value="PH domain-like"/>
    <property type="match status" value="1"/>
</dbReference>
<proteinExistence type="predicted"/>
<evidence type="ECO:0000313" key="2">
    <source>
        <dbReference type="Proteomes" id="UP001187343"/>
    </source>
</evidence>
<dbReference type="GO" id="GO:0071888">
    <property type="term" value="P:macrophage apoptotic process"/>
    <property type="evidence" value="ECO:0007669"/>
    <property type="project" value="TreeGrafter"/>
</dbReference>
<reference evidence="1" key="1">
    <citation type="submission" date="2023-08" db="EMBL/GenBank/DDBJ databases">
        <title>Chromosome-level Genome Assembly of mud carp (Cirrhinus molitorella).</title>
        <authorList>
            <person name="Liu H."/>
        </authorList>
    </citation>
    <scope>NUCLEOTIDE SEQUENCE</scope>
    <source>
        <strain evidence="1">Prfri</strain>
        <tissue evidence="1">Muscle</tissue>
    </source>
</reference>